<evidence type="ECO:0000313" key="9">
    <source>
        <dbReference type="Proteomes" id="UP000030641"/>
    </source>
</evidence>
<protein>
    <recommendedName>
        <fullName evidence="7">Zn(2)-C6 fungal-type domain-containing protein</fullName>
    </recommendedName>
</protein>
<dbReference type="PROSITE" id="PS00463">
    <property type="entry name" value="ZN2_CY6_FUNGAL_1"/>
    <property type="match status" value="1"/>
</dbReference>
<dbReference type="InterPro" id="IPR052360">
    <property type="entry name" value="Transcr_Regulatory_Proteins"/>
</dbReference>
<dbReference type="OrthoDB" id="3598904at2759"/>
<dbReference type="Pfam" id="PF11951">
    <property type="entry name" value="Fungal_trans_2"/>
    <property type="match status" value="1"/>
</dbReference>
<dbReference type="PANTHER" id="PTHR36206">
    <property type="entry name" value="ASPERCRYPTIN BIOSYNTHESIS CLUSTER-SPECIFIC TRANSCRIPTION REGULATOR ATNN-RELATED"/>
    <property type="match status" value="1"/>
</dbReference>
<dbReference type="GO" id="GO:0003677">
    <property type="term" value="F:DNA binding"/>
    <property type="evidence" value="ECO:0007669"/>
    <property type="project" value="UniProtKB-KW"/>
</dbReference>
<dbReference type="CDD" id="cd00067">
    <property type="entry name" value="GAL4"/>
    <property type="match status" value="1"/>
</dbReference>
<evidence type="ECO:0000256" key="2">
    <source>
        <dbReference type="ARBA" id="ARBA00022833"/>
    </source>
</evidence>
<accession>A0A074Y8E6</accession>
<keyword evidence="5" id="KW-0804">Transcription</keyword>
<dbReference type="PANTHER" id="PTHR36206:SF12">
    <property type="entry name" value="ASPERCRYPTIN BIOSYNTHESIS CLUSTER-SPECIFIC TRANSCRIPTION REGULATOR ATNN-RELATED"/>
    <property type="match status" value="1"/>
</dbReference>
<evidence type="ECO:0000259" key="7">
    <source>
        <dbReference type="PROSITE" id="PS50048"/>
    </source>
</evidence>
<keyword evidence="9" id="KW-1185">Reference proteome</keyword>
<evidence type="ECO:0000256" key="1">
    <source>
        <dbReference type="ARBA" id="ARBA00022723"/>
    </source>
</evidence>
<evidence type="ECO:0000256" key="4">
    <source>
        <dbReference type="ARBA" id="ARBA00023125"/>
    </source>
</evidence>
<dbReference type="OMA" id="MGHHEPA"/>
<dbReference type="InterPro" id="IPR036864">
    <property type="entry name" value="Zn2-C6_fun-type_DNA-bd_sf"/>
</dbReference>
<dbReference type="Pfam" id="PF00172">
    <property type="entry name" value="Zn_clus"/>
    <property type="match status" value="1"/>
</dbReference>
<evidence type="ECO:0000256" key="5">
    <source>
        <dbReference type="ARBA" id="ARBA00023163"/>
    </source>
</evidence>
<evidence type="ECO:0000256" key="6">
    <source>
        <dbReference type="ARBA" id="ARBA00023242"/>
    </source>
</evidence>
<evidence type="ECO:0000256" key="3">
    <source>
        <dbReference type="ARBA" id="ARBA00023015"/>
    </source>
</evidence>
<keyword evidence="6" id="KW-0539">Nucleus</keyword>
<dbReference type="InterPro" id="IPR001138">
    <property type="entry name" value="Zn2Cys6_DnaBD"/>
</dbReference>
<reference evidence="8 9" key="1">
    <citation type="journal article" date="2014" name="BMC Genomics">
        <title>Genome sequencing of four Aureobasidium pullulans varieties: biotechnological potential, stress tolerance, and description of new species.</title>
        <authorList>
            <person name="Gostin Ar C."/>
            <person name="Ohm R.A."/>
            <person name="Kogej T."/>
            <person name="Sonjak S."/>
            <person name="Turk M."/>
            <person name="Zajc J."/>
            <person name="Zalar P."/>
            <person name="Grube M."/>
            <person name="Sun H."/>
            <person name="Han J."/>
            <person name="Sharma A."/>
            <person name="Chiniquy J."/>
            <person name="Ngan C.Y."/>
            <person name="Lipzen A."/>
            <person name="Barry K."/>
            <person name="Grigoriev I.V."/>
            <person name="Gunde-Cimerman N."/>
        </authorList>
    </citation>
    <scope>NUCLEOTIDE SEQUENCE [LARGE SCALE GENOMIC DNA]</scope>
    <source>
        <strain evidence="8 9">EXF-2481</strain>
    </source>
</reference>
<dbReference type="InParanoid" id="A0A074Y8E6"/>
<dbReference type="HOGENOM" id="CLU_011409_7_1_1"/>
<dbReference type="EMBL" id="KL584790">
    <property type="protein sequence ID" value="KEQ90492.1"/>
    <property type="molecule type" value="Genomic_DNA"/>
</dbReference>
<dbReference type="GeneID" id="25369116"/>
<dbReference type="GO" id="GO:0000981">
    <property type="term" value="F:DNA-binding transcription factor activity, RNA polymerase II-specific"/>
    <property type="evidence" value="ECO:0007669"/>
    <property type="project" value="InterPro"/>
</dbReference>
<dbReference type="STRING" id="1043005.A0A074Y8E6"/>
<organism evidence="8 9">
    <name type="scientific">Aureobasidium subglaciale (strain EXF-2481)</name>
    <name type="common">Aureobasidium pullulans var. subglaciale</name>
    <dbReference type="NCBI Taxonomy" id="1043005"/>
    <lineage>
        <taxon>Eukaryota</taxon>
        <taxon>Fungi</taxon>
        <taxon>Dikarya</taxon>
        <taxon>Ascomycota</taxon>
        <taxon>Pezizomycotina</taxon>
        <taxon>Dothideomycetes</taxon>
        <taxon>Dothideomycetidae</taxon>
        <taxon>Dothideales</taxon>
        <taxon>Saccotheciaceae</taxon>
        <taxon>Aureobasidium</taxon>
    </lineage>
</organism>
<dbReference type="SUPFAM" id="SSF57701">
    <property type="entry name" value="Zn2/Cys6 DNA-binding domain"/>
    <property type="match status" value="1"/>
</dbReference>
<dbReference type="PROSITE" id="PS50048">
    <property type="entry name" value="ZN2_CY6_FUNGAL_2"/>
    <property type="match status" value="1"/>
</dbReference>
<proteinExistence type="predicted"/>
<dbReference type="SMART" id="SM00066">
    <property type="entry name" value="GAL4"/>
    <property type="match status" value="1"/>
</dbReference>
<feature type="domain" description="Zn(2)-C6 fungal-type" evidence="7">
    <location>
        <begin position="18"/>
        <end position="46"/>
    </location>
</feature>
<dbReference type="RefSeq" id="XP_013339000.1">
    <property type="nucleotide sequence ID" value="XM_013483546.1"/>
</dbReference>
<dbReference type="AlphaFoldDB" id="A0A074Y8E6"/>
<keyword evidence="2" id="KW-0862">Zinc</keyword>
<name>A0A074Y8E6_AURSE</name>
<dbReference type="InterPro" id="IPR021858">
    <property type="entry name" value="Fun_TF"/>
</dbReference>
<keyword evidence="1" id="KW-0479">Metal-binding</keyword>
<dbReference type="Gene3D" id="4.10.240.10">
    <property type="entry name" value="Zn(2)-C6 fungal-type DNA-binding domain"/>
    <property type="match status" value="1"/>
</dbReference>
<sequence length="565" mass="63579">MMARVRWKRASHSKSHGGCATCRARRVKCDETQPICHRCVKAGRICEGYKPPPRPAGQLRSICPRPLNPISHLSDIEGNALDFFRRVTIFQLPCASVSETPWEKVALDLVYRQPSIAAAASACAGIHRAITDAQDHNQWQLAMQQYNKSLASVSKYIGDLGAEKSDDDVLVVLVACLLLFTYEVFSGQDEKASLHLKTGLRIIHERRCPNDNPRTPNDRHIIVVKPHPTSVFDVLLQIFVRLDSDYTLTGHDDPYLYPICDEPLPASFTDPDQAGVHLEVVAAGIYDTFDTLWLHAQSVLDAQTDTEALTLDQCNCLIRASLRTVDLDDSLQKGIEECRESLKAWNSAFADTKQTKENLMSHMTTQIYFFCVCFWVDTWRDASPMEVDRFESQFEYFTSLCEKYLELHVAKTPFRSSFTTNQDKTARIDTPPAFSLGTGVVTCLVAIVERCRNSSIRRRCIATLRRINLRGVFDTDYLIAYLEAIVEKEEELARFCNLELDLGPDLQACDIPEAARFLEVVMSPSYHASNFEFYKTKRVGIVYVTGGHGVGGKGLQIGETMIKMA</sequence>
<dbReference type="Proteomes" id="UP000030641">
    <property type="component" value="Unassembled WGS sequence"/>
</dbReference>
<keyword evidence="4" id="KW-0238">DNA-binding</keyword>
<dbReference type="GO" id="GO:0008270">
    <property type="term" value="F:zinc ion binding"/>
    <property type="evidence" value="ECO:0007669"/>
    <property type="project" value="InterPro"/>
</dbReference>
<gene>
    <name evidence="8" type="ORF">AUEXF2481DRAFT_568382</name>
</gene>
<evidence type="ECO:0000313" key="8">
    <source>
        <dbReference type="EMBL" id="KEQ90492.1"/>
    </source>
</evidence>
<keyword evidence="3" id="KW-0805">Transcription regulation</keyword>